<dbReference type="AlphaFoldDB" id="A0A7Z0UC59"/>
<sequence length="140" mass="15962">MSYPGRRLPFTVEVGKHGEPPPLNVSHLSEGRIVLIGGSRISGTYELRQEITFVDEGKRWENEDLYSKLVDLNSNGVPFQFQPREMGSPDMLMAWWQEIGKIKVSFKEIFWRSPDDWLLTTIEPPVIGTRGWAGPKPFGC</sequence>
<accession>A0A7Z0UC59</accession>
<comment type="caution">
    <text evidence="1">The sequence shown here is derived from an EMBL/GenBank/DDBJ whole genome shotgun (WGS) entry which is preliminary data.</text>
</comment>
<gene>
    <name evidence="1" type="ORF">HX900_06580</name>
</gene>
<reference evidence="1 2" key="1">
    <citation type="submission" date="2020-07" db="EMBL/GenBank/DDBJ databases">
        <authorList>
            <person name="Sun Q."/>
        </authorList>
    </citation>
    <scope>NUCLEOTIDE SEQUENCE [LARGE SCALE GENOMIC DNA]</scope>
    <source>
        <strain evidence="1 2">WYCCWR 11290</strain>
    </source>
</reference>
<protein>
    <submittedName>
        <fullName evidence="1">Uncharacterized protein</fullName>
    </submittedName>
</protein>
<name>A0A7Z0UC59_9HYPH</name>
<dbReference type="Proteomes" id="UP000532162">
    <property type="component" value="Unassembled WGS sequence"/>
</dbReference>
<evidence type="ECO:0000313" key="2">
    <source>
        <dbReference type="Proteomes" id="UP000532162"/>
    </source>
</evidence>
<evidence type="ECO:0000313" key="1">
    <source>
        <dbReference type="EMBL" id="NZD60781.1"/>
    </source>
</evidence>
<organism evidence="1 2">
    <name type="scientific">Rhizobium changzhiense</name>
    <dbReference type="NCBI Taxonomy" id="2692317"/>
    <lineage>
        <taxon>Bacteria</taxon>
        <taxon>Pseudomonadati</taxon>
        <taxon>Pseudomonadota</taxon>
        <taxon>Alphaproteobacteria</taxon>
        <taxon>Hyphomicrobiales</taxon>
        <taxon>Rhizobiaceae</taxon>
        <taxon>Rhizobium/Agrobacterium group</taxon>
        <taxon>Rhizobium</taxon>
    </lineage>
</organism>
<dbReference type="RefSeq" id="WP_171601764.1">
    <property type="nucleotide sequence ID" value="NZ_JABFCQ010000001.1"/>
</dbReference>
<dbReference type="EMBL" id="JACCPJ010000001">
    <property type="protein sequence ID" value="NZD60781.1"/>
    <property type="molecule type" value="Genomic_DNA"/>
</dbReference>
<proteinExistence type="predicted"/>